<feature type="binding site" evidence="3">
    <location>
        <position position="168"/>
    </location>
    <ligand>
        <name>Mg(2+)</name>
        <dbReference type="ChEBI" id="CHEBI:18420"/>
        <label>1</label>
    </ligand>
</feature>
<dbReference type="Proteomes" id="UP001597185">
    <property type="component" value="Unassembled WGS sequence"/>
</dbReference>
<evidence type="ECO:0000313" key="5">
    <source>
        <dbReference type="EMBL" id="MFD1570277.1"/>
    </source>
</evidence>
<evidence type="ECO:0000313" key="6">
    <source>
        <dbReference type="Proteomes" id="UP001597185"/>
    </source>
</evidence>
<dbReference type="Gene3D" id="1.10.4080.10">
    <property type="entry name" value="ADP-ribosylation/Crystallin J1"/>
    <property type="match status" value="1"/>
</dbReference>
<feature type="binding site" evidence="3">
    <location>
        <position position="368"/>
    </location>
    <ligand>
        <name>Mg(2+)</name>
        <dbReference type="ChEBI" id="CHEBI:18420"/>
        <label>1</label>
    </ligand>
</feature>
<dbReference type="AlphaFoldDB" id="A0ABD6BZ15"/>
<organism evidence="5 6">
    <name type="scientific">Halorubrum laminariae</name>
    <dbReference type="NCBI Taxonomy" id="1433523"/>
    <lineage>
        <taxon>Archaea</taxon>
        <taxon>Methanobacteriati</taxon>
        <taxon>Methanobacteriota</taxon>
        <taxon>Stenosarchaea group</taxon>
        <taxon>Halobacteria</taxon>
        <taxon>Halobacteriales</taxon>
        <taxon>Haloferacaceae</taxon>
        <taxon>Halorubrum</taxon>
    </lineage>
</organism>
<evidence type="ECO:0000256" key="2">
    <source>
        <dbReference type="ARBA" id="ARBA00022801"/>
    </source>
</evidence>
<comment type="caution">
    <text evidence="5">The sequence shown here is derived from an EMBL/GenBank/DDBJ whole genome shotgun (WGS) entry which is preliminary data.</text>
</comment>
<evidence type="ECO:0000256" key="1">
    <source>
        <dbReference type="ARBA" id="ARBA00010702"/>
    </source>
</evidence>
<dbReference type="InterPro" id="IPR050792">
    <property type="entry name" value="ADP-ribosylglycohydrolase"/>
</dbReference>
<dbReference type="GO" id="GO:0016787">
    <property type="term" value="F:hydrolase activity"/>
    <property type="evidence" value="ECO:0007669"/>
    <property type="project" value="UniProtKB-KW"/>
</dbReference>
<dbReference type="InterPro" id="IPR005502">
    <property type="entry name" value="Ribosyl_crysJ1"/>
</dbReference>
<protein>
    <submittedName>
        <fullName evidence="5">ADP-ribosylglycohydrolase family protein</fullName>
    </submittedName>
</protein>
<feature type="compositionally biased region" description="Basic and acidic residues" evidence="4">
    <location>
        <begin position="1"/>
        <end position="18"/>
    </location>
</feature>
<evidence type="ECO:0000256" key="4">
    <source>
        <dbReference type="SAM" id="MobiDB-lite"/>
    </source>
</evidence>
<comment type="similarity">
    <text evidence="1">Belongs to the ADP-ribosylglycohydrolase family.</text>
</comment>
<proteinExistence type="inferred from homology"/>
<accession>A0ABD6BZ15</accession>
<sequence>MRRIKDMDITTPPHRDSDVNPGGNYPSVNYSAVNRPKPTSGHFEELHPFHSDFELVRAYQEVADAELRTPLQKHKSSGKISVQADQIRATWGLEASTEGTIGRDPTTRELITPLDRAKGIIIGQAYGDALGRPVEFMSEDQIQQKYGRVTDFLGDGSHHQPAGTITDDTNLALYLVASLLRNNGFDMDDYADQIVAWFESMPFDIGSTTLSSIDKLRNGVDPREAGHQTVEERGEYRSAGNGSIMRCAPLAIAYPDDLDTLQEVSRQSSEITHADPRCTHGCAALNLVLASIIRGRNDPLGIALDELSSDAPDELVELLENLPDTDPEELSNGGYVLDTLETALYIGLNAKHPGDALIEAVNRGDDADTVGAVTGAIVGARFGDGKRLTEYAHKPNNSFPSRWEENIRLDLDAYRERIIPSLLELGQVAPEGITCSDSIAMEAQTLAENDGQLE</sequence>
<gene>
    <name evidence="5" type="ORF">ACFR9T_06700</name>
</gene>
<dbReference type="PANTHER" id="PTHR16222:SF24">
    <property type="entry name" value="ADP-RIBOSYLHYDROLASE ARH3"/>
    <property type="match status" value="1"/>
</dbReference>
<feature type="region of interest" description="Disordered" evidence="4">
    <location>
        <begin position="1"/>
        <end position="33"/>
    </location>
</feature>
<feature type="binding site" evidence="3">
    <location>
        <position position="166"/>
    </location>
    <ligand>
        <name>Mg(2+)</name>
        <dbReference type="ChEBI" id="CHEBI:18420"/>
        <label>1</label>
    </ligand>
</feature>
<keyword evidence="3" id="KW-0479">Metal-binding</keyword>
<feature type="binding site" evidence="3">
    <location>
        <position position="369"/>
    </location>
    <ligand>
        <name>Mg(2+)</name>
        <dbReference type="ChEBI" id="CHEBI:18420"/>
        <label>1</label>
    </ligand>
</feature>
<keyword evidence="6" id="KW-1185">Reference proteome</keyword>
<dbReference type="Pfam" id="PF03747">
    <property type="entry name" value="ADP_ribosyl_GH"/>
    <property type="match status" value="1"/>
</dbReference>
<feature type="binding site" evidence="3">
    <location>
        <position position="167"/>
    </location>
    <ligand>
        <name>Mg(2+)</name>
        <dbReference type="ChEBI" id="CHEBI:18420"/>
        <label>1</label>
    </ligand>
</feature>
<reference evidence="5 6" key="1">
    <citation type="journal article" date="2019" name="Int. J. Syst. Evol. Microbiol.">
        <title>The Global Catalogue of Microorganisms (GCM) 10K type strain sequencing project: providing services to taxonomists for standard genome sequencing and annotation.</title>
        <authorList>
            <consortium name="The Broad Institute Genomics Platform"/>
            <consortium name="The Broad Institute Genome Sequencing Center for Infectious Disease"/>
            <person name="Wu L."/>
            <person name="Ma J."/>
        </authorList>
    </citation>
    <scope>NUCLEOTIDE SEQUENCE [LARGE SCALE GENOMIC DNA]</scope>
    <source>
        <strain evidence="5 6">CGMCC 1.12689</strain>
    </source>
</reference>
<dbReference type="EMBL" id="JBHUDB010000002">
    <property type="protein sequence ID" value="MFD1570277.1"/>
    <property type="molecule type" value="Genomic_DNA"/>
</dbReference>
<evidence type="ECO:0000256" key="3">
    <source>
        <dbReference type="PIRSR" id="PIRSR605502-1"/>
    </source>
</evidence>
<comment type="cofactor">
    <cofactor evidence="3">
        <name>Mg(2+)</name>
        <dbReference type="ChEBI" id="CHEBI:18420"/>
    </cofactor>
    <text evidence="3">Binds 2 magnesium ions per subunit.</text>
</comment>
<keyword evidence="2" id="KW-0378">Hydrolase</keyword>
<dbReference type="InterPro" id="IPR036705">
    <property type="entry name" value="Ribosyl_crysJ1_sf"/>
</dbReference>
<dbReference type="RefSeq" id="WP_256397241.1">
    <property type="nucleotide sequence ID" value="NZ_JANHDL010000004.1"/>
</dbReference>
<feature type="binding site" evidence="3">
    <location>
        <position position="366"/>
    </location>
    <ligand>
        <name>Mg(2+)</name>
        <dbReference type="ChEBI" id="CHEBI:18420"/>
        <label>1</label>
    </ligand>
</feature>
<dbReference type="SUPFAM" id="SSF101478">
    <property type="entry name" value="ADP-ribosylglycohydrolase"/>
    <property type="match status" value="1"/>
</dbReference>
<name>A0ABD6BZ15_9EURY</name>
<keyword evidence="3" id="KW-0460">Magnesium</keyword>
<dbReference type="PANTHER" id="PTHR16222">
    <property type="entry name" value="ADP-RIBOSYLGLYCOHYDROLASE"/>
    <property type="match status" value="1"/>
</dbReference>